<dbReference type="RefSeq" id="XP_002553737.1">
    <property type="nucleotide sequence ID" value="XM_002553691.1"/>
</dbReference>
<dbReference type="InterPro" id="IPR008942">
    <property type="entry name" value="ENTH_VHS"/>
</dbReference>
<dbReference type="OrthoDB" id="4033880at2759"/>
<dbReference type="Proteomes" id="UP000002036">
    <property type="component" value="Chromosome E"/>
</dbReference>
<dbReference type="eggNOG" id="KOG2056">
    <property type="taxonomic scope" value="Eukaryota"/>
</dbReference>
<dbReference type="EMBL" id="CU928169">
    <property type="protein sequence ID" value="CAR23300.1"/>
    <property type="molecule type" value="Genomic_DNA"/>
</dbReference>
<dbReference type="SUPFAM" id="SSF48464">
    <property type="entry name" value="ENTH/VHS domain"/>
    <property type="match status" value="1"/>
</dbReference>
<dbReference type="GO" id="GO:0030125">
    <property type="term" value="C:clathrin vesicle coat"/>
    <property type="evidence" value="ECO:0007669"/>
    <property type="project" value="TreeGrafter"/>
</dbReference>
<dbReference type="Pfam" id="PF01417">
    <property type="entry name" value="ENTH"/>
    <property type="match status" value="1"/>
</dbReference>
<accession>C5DHN9</accession>
<evidence type="ECO:0000259" key="1">
    <source>
        <dbReference type="PROSITE" id="PS50942"/>
    </source>
</evidence>
<dbReference type="Gene3D" id="1.25.40.90">
    <property type="match status" value="1"/>
</dbReference>
<dbReference type="FunCoup" id="C5DHN9">
    <property type="interactions" value="19"/>
</dbReference>
<protein>
    <submittedName>
        <fullName evidence="2">KLTH0E05874p</fullName>
    </submittedName>
</protein>
<gene>
    <name evidence="2" type="ordered locus">KLTH0E05874g</name>
</gene>
<dbReference type="GO" id="GO:0005768">
    <property type="term" value="C:endosome"/>
    <property type="evidence" value="ECO:0007669"/>
    <property type="project" value="TreeGrafter"/>
</dbReference>
<dbReference type="HOGENOM" id="CLU_053580_1_0_1"/>
<feature type="domain" description="ENTH" evidence="1">
    <location>
        <begin position="7"/>
        <end position="145"/>
    </location>
</feature>
<dbReference type="OMA" id="WIRAYAY"/>
<dbReference type="SMART" id="SM00273">
    <property type="entry name" value="ENTH"/>
    <property type="match status" value="1"/>
</dbReference>
<dbReference type="CDD" id="cd16994">
    <property type="entry name" value="ENTH_Ent4"/>
    <property type="match status" value="1"/>
</dbReference>
<dbReference type="GeneID" id="8291890"/>
<evidence type="ECO:0000313" key="3">
    <source>
        <dbReference type="Proteomes" id="UP000002036"/>
    </source>
</evidence>
<name>C5DHN9_LACTC</name>
<dbReference type="PANTHER" id="PTHR12276:SF119">
    <property type="entry name" value="EPSIN-4"/>
    <property type="match status" value="1"/>
</dbReference>
<dbReference type="STRING" id="559295.C5DHN9"/>
<dbReference type="PANTHER" id="PTHR12276">
    <property type="entry name" value="EPSIN/ENT-RELATED"/>
    <property type="match status" value="1"/>
</dbReference>
<dbReference type="KEGG" id="lth:KLTH0E05874g"/>
<dbReference type="InParanoid" id="C5DHN9"/>
<dbReference type="PROSITE" id="PS50942">
    <property type="entry name" value="ENTH"/>
    <property type="match status" value="1"/>
</dbReference>
<organism evidence="2 3">
    <name type="scientific">Lachancea thermotolerans (strain ATCC 56472 / CBS 6340 / NRRL Y-8284)</name>
    <name type="common">Yeast</name>
    <name type="synonym">Kluyveromyces thermotolerans</name>
    <dbReference type="NCBI Taxonomy" id="559295"/>
    <lineage>
        <taxon>Eukaryota</taxon>
        <taxon>Fungi</taxon>
        <taxon>Dikarya</taxon>
        <taxon>Ascomycota</taxon>
        <taxon>Saccharomycotina</taxon>
        <taxon>Saccharomycetes</taxon>
        <taxon>Saccharomycetales</taxon>
        <taxon>Saccharomycetaceae</taxon>
        <taxon>Lachancea</taxon>
    </lineage>
</organism>
<dbReference type="InterPro" id="IPR013809">
    <property type="entry name" value="ENTH"/>
</dbReference>
<evidence type="ECO:0000313" key="2">
    <source>
        <dbReference type="EMBL" id="CAR23300.1"/>
    </source>
</evidence>
<dbReference type="AlphaFoldDB" id="C5DHN9"/>
<dbReference type="GO" id="GO:0005886">
    <property type="term" value="C:plasma membrane"/>
    <property type="evidence" value="ECO:0007669"/>
    <property type="project" value="TreeGrafter"/>
</dbReference>
<sequence>MSLLRTVRSFGQSQTEIKTKNATNDDEYSGATGSLMNEISVLTYSSRTLREITAVVRKRLSGNNRKSSHKNAVHILKTLTLTAYLINNGSNEFVAWIRSYVYLIDSLKEFTIGSRGQERMAVQIRSLASTLSVILRDDELLRQRRSDVTLFRSSISTPGRKSTDNSHLKFTQLSNRAEDLRNTRPTRSLDVGSRSYPRHSLDHARARVALDPLTEEEALDKENICPSVRSEQKFQEEGVFRRRGVTRLASNNPFR</sequence>
<dbReference type="GO" id="GO:0007015">
    <property type="term" value="P:actin filament organization"/>
    <property type="evidence" value="ECO:0007669"/>
    <property type="project" value="TreeGrafter"/>
</dbReference>
<reference evidence="2 3" key="1">
    <citation type="journal article" date="2009" name="Genome Res.">
        <title>Comparative genomics of protoploid Saccharomycetaceae.</title>
        <authorList>
            <consortium name="The Genolevures Consortium"/>
            <person name="Souciet J.-L."/>
            <person name="Dujon B."/>
            <person name="Gaillardin C."/>
            <person name="Johnston M."/>
            <person name="Baret P.V."/>
            <person name="Cliften P."/>
            <person name="Sherman D.J."/>
            <person name="Weissenbach J."/>
            <person name="Westhof E."/>
            <person name="Wincker P."/>
            <person name="Jubin C."/>
            <person name="Poulain J."/>
            <person name="Barbe V."/>
            <person name="Segurens B."/>
            <person name="Artiguenave F."/>
            <person name="Anthouard V."/>
            <person name="Vacherie B."/>
            <person name="Val M.-E."/>
            <person name="Fulton R.S."/>
            <person name="Minx P."/>
            <person name="Wilson R."/>
            <person name="Durrens P."/>
            <person name="Jean G."/>
            <person name="Marck C."/>
            <person name="Martin T."/>
            <person name="Nikolski M."/>
            <person name="Rolland T."/>
            <person name="Seret M.-L."/>
            <person name="Casaregola S."/>
            <person name="Despons L."/>
            <person name="Fairhead C."/>
            <person name="Fischer G."/>
            <person name="Lafontaine I."/>
            <person name="Leh V."/>
            <person name="Lemaire M."/>
            <person name="de Montigny J."/>
            <person name="Neuveglise C."/>
            <person name="Thierry A."/>
            <person name="Blanc-Lenfle I."/>
            <person name="Bleykasten C."/>
            <person name="Diffels J."/>
            <person name="Fritsch E."/>
            <person name="Frangeul L."/>
            <person name="Goeffon A."/>
            <person name="Jauniaux N."/>
            <person name="Kachouri-Lafond R."/>
            <person name="Payen C."/>
            <person name="Potier S."/>
            <person name="Pribylova L."/>
            <person name="Ozanne C."/>
            <person name="Richard G.-F."/>
            <person name="Sacerdot C."/>
            <person name="Straub M.-L."/>
            <person name="Talla E."/>
        </authorList>
    </citation>
    <scope>NUCLEOTIDE SEQUENCE [LARGE SCALE GENOMIC DNA]</scope>
    <source>
        <strain evidence="3">ATCC 56472 / CBS 6340 / NRRL Y-8284</strain>
    </source>
</reference>
<dbReference type="GO" id="GO:0030276">
    <property type="term" value="F:clathrin binding"/>
    <property type="evidence" value="ECO:0007669"/>
    <property type="project" value="TreeGrafter"/>
</dbReference>
<dbReference type="GO" id="GO:0005543">
    <property type="term" value="F:phospholipid binding"/>
    <property type="evidence" value="ECO:0007669"/>
    <property type="project" value="TreeGrafter"/>
</dbReference>
<proteinExistence type="predicted"/>
<keyword evidence="3" id="KW-1185">Reference proteome</keyword>
<dbReference type="GO" id="GO:0006897">
    <property type="term" value="P:endocytosis"/>
    <property type="evidence" value="ECO:0007669"/>
    <property type="project" value="TreeGrafter"/>
</dbReference>